<gene>
    <name evidence="1" type="ORF">DFP72DRAFT_1167701</name>
</gene>
<proteinExistence type="predicted"/>
<protein>
    <recommendedName>
        <fullName evidence="3">F-box domain-containing protein</fullName>
    </recommendedName>
</protein>
<dbReference type="EMBL" id="JACGCI010000019">
    <property type="protein sequence ID" value="KAF6758350.1"/>
    <property type="molecule type" value="Genomic_DNA"/>
</dbReference>
<accession>A0A8H6I3U8</accession>
<evidence type="ECO:0008006" key="3">
    <source>
        <dbReference type="Google" id="ProtNLM"/>
    </source>
</evidence>
<dbReference type="Proteomes" id="UP000521943">
    <property type="component" value="Unassembled WGS sequence"/>
</dbReference>
<comment type="caution">
    <text evidence="1">The sequence shown here is derived from an EMBL/GenBank/DDBJ whole genome shotgun (WGS) entry which is preliminary data.</text>
</comment>
<organism evidence="1 2">
    <name type="scientific">Ephemerocybe angulata</name>
    <dbReference type="NCBI Taxonomy" id="980116"/>
    <lineage>
        <taxon>Eukaryota</taxon>
        <taxon>Fungi</taxon>
        <taxon>Dikarya</taxon>
        <taxon>Basidiomycota</taxon>
        <taxon>Agaricomycotina</taxon>
        <taxon>Agaricomycetes</taxon>
        <taxon>Agaricomycetidae</taxon>
        <taxon>Agaricales</taxon>
        <taxon>Agaricineae</taxon>
        <taxon>Psathyrellaceae</taxon>
        <taxon>Ephemerocybe</taxon>
    </lineage>
</organism>
<evidence type="ECO:0000313" key="2">
    <source>
        <dbReference type="Proteomes" id="UP000521943"/>
    </source>
</evidence>
<reference evidence="1 2" key="1">
    <citation type="submission" date="2020-07" db="EMBL/GenBank/DDBJ databases">
        <title>Comparative genomics of pyrophilous fungi reveals a link between fire events and developmental genes.</title>
        <authorList>
            <consortium name="DOE Joint Genome Institute"/>
            <person name="Steindorff A.S."/>
            <person name="Carver A."/>
            <person name="Calhoun S."/>
            <person name="Stillman K."/>
            <person name="Liu H."/>
            <person name="Lipzen A."/>
            <person name="Pangilinan J."/>
            <person name="Labutti K."/>
            <person name="Bruns T.D."/>
            <person name="Grigoriev I.V."/>
        </authorList>
    </citation>
    <scope>NUCLEOTIDE SEQUENCE [LARGE SCALE GENOMIC DNA]</scope>
    <source>
        <strain evidence="1 2">CBS 144469</strain>
    </source>
</reference>
<evidence type="ECO:0000313" key="1">
    <source>
        <dbReference type="EMBL" id="KAF6758350.1"/>
    </source>
</evidence>
<keyword evidence="2" id="KW-1185">Reference proteome</keyword>
<dbReference type="OrthoDB" id="2938467at2759"/>
<sequence length="338" mass="38097">MLNARGFILLCHIHKTLHPSRQVMFRIERPLPPYPAKRWDLPFCYTCRHRHSTKKTTPILRLPDEILSLIIEEVPLLDRQALMLASLHMEYLISDPTTTRVMTLLTDFDLDPHAFIQGLDYTGAIIGGMGALHVFDEKVPTPDVLEVYCEGLPIPGTAAPDEQLYDQTEDGGPESKYRLDKIITLPEEICTILGYEYYGQNVKEIRRMVHRTSDQEILLISSKVAPVALLTEAPTTLLMNFIGAEKAVCLYPKHVWLRTGLLTVPVPADGQTSTKPMAALDRLIAREFTIVANMGDHHCGQDPICPDIVRRYPGPCNLSIPGPPNMPLRGRMQIRTKF</sequence>
<name>A0A8H6I3U8_9AGAR</name>
<dbReference type="AlphaFoldDB" id="A0A8H6I3U8"/>